<reference evidence="1" key="1">
    <citation type="journal article" date="2015" name="Nature">
        <title>Complex archaea that bridge the gap between prokaryotes and eukaryotes.</title>
        <authorList>
            <person name="Spang A."/>
            <person name="Saw J.H."/>
            <person name="Jorgensen S.L."/>
            <person name="Zaremba-Niedzwiedzka K."/>
            <person name="Martijn J."/>
            <person name="Lind A.E."/>
            <person name="van Eijk R."/>
            <person name="Schleper C."/>
            <person name="Guy L."/>
            <person name="Ettema T.J."/>
        </authorList>
    </citation>
    <scope>NUCLEOTIDE SEQUENCE</scope>
</reference>
<organism evidence="1">
    <name type="scientific">marine sediment metagenome</name>
    <dbReference type="NCBI Taxonomy" id="412755"/>
    <lineage>
        <taxon>unclassified sequences</taxon>
        <taxon>metagenomes</taxon>
        <taxon>ecological metagenomes</taxon>
    </lineage>
</organism>
<comment type="caution">
    <text evidence="1">The sequence shown here is derived from an EMBL/GenBank/DDBJ whole genome shotgun (WGS) entry which is preliminary data.</text>
</comment>
<accession>A0A0F9TLW0</accession>
<protein>
    <recommendedName>
        <fullName evidence="2">Baseplate protein J-like domain-containing protein</fullName>
    </recommendedName>
</protein>
<dbReference type="AlphaFoldDB" id="A0A0F9TLW0"/>
<dbReference type="EMBL" id="LAZR01000234">
    <property type="protein sequence ID" value="KKN80249.1"/>
    <property type="molecule type" value="Genomic_DNA"/>
</dbReference>
<gene>
    <name evidence="1" type="ORF">LCGC14_0332180</name>
</gene>
<sequence>MAIQEFRSTLPEVITKFVGIPQPRISLVDRDFASIRRALLDLIRQRFPKEFKDFNVSGIGIALVDVVAYSHAQMSFYIDSFANEFFFPTARTLTGMRRLTAGLNYLMRSATSASVNITAFPNPAQPAKIRLDAETRFTARNGTVWQLSDTVIIDENAAAFPQADSSTKIIAVEGDPRQSIFVSDGTPFQKLIIPDQDVTDASVVVTIAAKQWERADSLVFSEGFGFESDTITSPGTPDFSFLLTKLHPRRDNFRVSVGNDPNTSVIFTQVDDFLLSGPTDNVFVLDVDANTGAGTVVFGDDVQGAIPALDELIVMTYNVIGPQERYQLTIEPDGLLAVRFGDDKGAIIPPDGEEITVDYKVGGGLRGNIDIGQIDTSIRGFLVTTNDPVDVRLQNQEAGAGGEEAETVDHARLFAPKVAASTGRAVTQDDYDALINTFVHPTFGAVAFGKADLHLDFPESNQVDLIIWTRDTEGRVLAAPQAFRDTVGTFIDSRADIAHLIVTEGGVTIHVDVFARVAILPNLDVASILEEVRQVVIAFFQSTQVLPGVDIHESLLCTVMQSVIGVSYVEITNLRTSERSRATYATGDGIRSRYRTEEFIGTDPVLGSPVLRGTFQLNWGVNKVVDDQLGSLTGNTGGGAANAIIYDDVFQNTEPNVVGGGPVSGAGSSGPRFFTPFFNQKVESVGAAGATMYSGTLVDFDATASLGTLIITDGFQFLYDDGAGFLRRGGNSTIAAYPIVGSITYGTGAFEMAAGGFASATSAAVFAFYVIDSGFADEKQVEQPTNTPVRADAVTFVYRQDVVIDDGSGDLIGAIDTGDTRAEANTILYDDLLTQAEELASRVVVGSGNTQFRGRLGNTFPFIRAGRSVFTDGSQTITDVGSVQNGEGTLIGDINGIGKNRIFYEDTTLTLESNVVVEQIDVPVVGKNTYTGFLMNNIKNLVGTLGPTTPIEIRITHTNGLLVLTDAAPTDFSGLFTRDGASTDAPGDSDLALSSINYATGEVIVVLVAQTVGSLQFTATYEVFAGAFNLTFAASAVLVTSGVTYRTARAGEFDLTLDNGPFIGERFFYRYDQALGGNFDVALSPIPINGELIIADFRFPYEFVRVAEQVGTGDPTVLRIQGTTRFKILKRGRTVFTALSTSGNLMTVRDDGDSGLKGAVDAAIGKNFIDYDTGVFDFNFNDNPVLGTQILVSYTAVLEADETIPILDNQIATIALVELTRIDPEDIG</sequence>
<evidence type="ECO:0000313" key="1">
    <source>
        <dbReference type="EMBL" id="KKN80249.1"/>
    </source>
</evidence>
<proteinExistence type="predicted"/>
<name>A0A0F9TLW0_9ZZZZ</name>
<evidence type="ECO:0008006" key="2">
    <source>
        <dbReference type="Google" id="ProtNLM"/>
    </source>
</evidence>